<evidence type="ECO:0000313" key="12">
    <source>
        <dbReference type="Proteomes" id="UP000272025"/>
    </source>
</evidence>
<evidence type="ECO:0000256" key="6">
    <source>
        <dbReference type="ARBA" id="ARBA00023010"/>
    </source>
</evidence>
<keyword evidence="12" id="KW-1185">Reference proteome</keyword>
<dbReference type="GO" id="GO:0006606">
    <property type="term" value="P:protein import into nucleus"/>
    <property type="evidence" value="ECO:0007669"/>
    <property type="project" value="TreeGrafter"/>
</dbReference>
<feature type="region of interest" description="Disordered" evidence="8">
    <location>
        <begin position="1"/>
        <end position="56"/>
    </location>
</feature>
<evidence type="ECO:0000256" key="7">
    <source>
        <dbReference type="ARBA" id="ARBA00023242"/>
    </source>
</evidence>
<keyword evidence="4" id="KW-0509">mRNA transport</keyword>
<dbReference type="InterPro" id="IPR015943">
    <property type="entry name" value="WD40/YVTN_repeat-like_dom_sf"/>
</dbReference>
<accession>A0A3N2PMB7</accession>
<dbReference type="Pfam" id="PF03177">
    <property type="entry name" value="Nucleoporin_C"/>
    <property type="match status" value="1"/>
</dbReference>
<proteinExistence type="inferred from homology"/>
<dbReference type="PANTHER" id="PTHR13405">
    <property type="entry name" value="NUCLEAR PORE COMPLEX PROTEIN NUP133"/>
    <property type="match status" value="1"/>
</dbReference>
<dbReference type="GeneID" id="39579311"/>
<dbReference type="RefSeq" id="XP_028463464.1">
    <property type="nucleotide sequence ID" value="XM_028610833.1"/>
</dbReference>
<dbReference type="FunFam" id="2.130.10.10:FF:001057">
    <property type="entry name" value="Nuclear pore complex subunit Nup133, putative"/>
    <property type="match status" value="1"/>
</dbReference>
<comment type="similarity">
    <text evidence="2">Belongs to the nucleoporin Nup133 family.</text>
</comment>
<keyword evidence="6" id="KW-0811">Translocation</keyword>
<keyword evidence="5" id="KW-0653">Protein transport</keyword>
<feature type="domain" description="Nucleoporin Nup133/Nup155-like C-terminal" evidence="9">
    <location>
        <begin position="678"/>
        <end position="1333"/>
    </location>
</feature>
<name>A0A3N2PMB7_SODAK</name>
<dbReference type="GO" id="GO:0016973">
    <property type="term" value="P:poly(A)+ mRNA export from nucleus"/>
    <property type="evidence" value="ECO:0007669"/>
    <property type="project" value="TreeGrafter"/>
</dbReference>
<feature type="compositionally biased region" description="Polar residues" evidence="8">
    <location>
        <begin position="1371"/>
        <end position="1382"/>
    </location>
</feature>
<keyword evidence="7" id="KW-0539">Nucleus</keyword>
<dbReference type="SUPFAM" id="SSF117289">
    <property type="entry name" value="Nucleoporin domain"/>
    <property type="match status" value="1"/>
</dbReference>
<dbReference type="InterPro" id="IPR007187">
    <property type="entry name" value="Nucleoporin_Nup133/Nup155_C"/>
</dbReference>
<dbReference type="GO" id="GO:0031080">
    <property type="term" value="C:nuclear pore outer ring"/>
    <property type="evidence" value="ECO:0007669"/>
    <property type="project" value="TreeGrafter"/>
</dbReference>
<keyword evidence="3" id="KW-0813">Transport</keyword>
<evidence type="ECO:0000256" key="1">
    <source>
        <dbReference type="ARBA" id="ARBA00004259"/>
    </source>
</evidence>
<feature type="region of interest" description="Disordered" evidence="8">
    <location>
        <begin position="1356"/>
        <end position="1382"/>
    </location>
</feature>
<dbReference type="InterPro" id="IPR037624">
    <property type="entry name" value="Nup133-like"/>
</dbReference>
<evidence type="ECO:0000259" key="10">
    <source>
        <dbReference type="Pfam" id="PF08801"/>
    </source>
</evidence>
<protein>
    <recommendedName>
        <fullName evidence="13">Nuclear pore complex subunit Nup133</fullName>
    </recommendedName>
</protein>
<dbReference type="GO" id="GO:0000972">
    <property type="term" value="P:transcription-dependent tethering of RNA polymerase II gene DNA at nuclear periphery"/>
    <property type="evidence" value="ECO:0007669"/>
    <property type="project" value="TreeGrafter"/>
</dbReference>
<evidence type="ECO:0000256" key="2">
    <source>
        <dbReference type="ARBA" id="ARBA00005569"/>
    </source>
</evidence>
<dbReference type="Gene3D" id="2.130.10.10">
    <property type="entry name" value="YVTN repeat-like/Quinoprotein amine dehydrogenase"/>
    <property type="match status" value="1"/>
</dbReference>
<dbReference type="InterPro" id="IPR014908">
    <property type="entry name" value="Nucleoporin_Nup133/Nup155_N"/>
</dbReference>
<evidence type="ECO:0000313" key="11">
    <source>
        <dbReference type="EMBL" id="ROT35658.1"/>
    </source>
</evidence>
<dbReference type="GO" id="GO:0017056">
    <property type="term" value="F:structural constituent of nuclear pore"/>
    <property type="evidence" value="ECO:0007669"/>
    <property type="project" value="InterPro"/>
</dbReference>
<feature type="domain" description="Nucleoporin Nup133/Nup155-like N-terminal" evidence="10">
    <location>
        <begin position="109"/>
        <end position="567"/>
    </location>
</feature>
<evidence type="ECO:0000256" key="4">
    <source>
        <dbReference type="ARBA" id="ARBA00022816"/>
    </source>
</evidence>
<dbReference type="Gene3D" id="1.20.58.1380">
    <property type="match status" value="1"/>
</dbReference>
<dbReference type="PANTHER" id="PTHR13405:SF11">
    <property type="entry name" value="NUCLEAR PORE COMPLEX PROTEIN NUP133"/>
    <property type="match status" value="1"/>
</dbReference>
<sequence length="1382" mass="155309">MFSPSAQEGGPATATRSRRRQRPLSSDNMVQPPKAKRQRLPLTETTFVNPDVPPETYEVKADKGANLDLRQDGFGFESQPIPKKELSVRAKRPKHVERTAKGDGSVVLTTNNAYTVSKLPALPDRIRADATGQQHAEICSNGYALALTHTHAIVWPYTSPTQSPEAFTFTLPYPSKHATDPLPIGCLVSPSASSSEPGLVVVMPVSGKITYWESISSAATLDFMRQQRHGIEGSIPGLFSGEKVVQITNAESAGFILTFTSGRLAYMSVRDGHGRPLVSIQFLRTSISSNTGGIFGSIRHALAPSAGRGEIAAVRADRSHRIGERNIVAATLKGKLYAWRIHRGGHNDNIAEADVRQQITDAIREVDPKMSTDSHPDAFEIVDFTYVPQGIESKYQELSRLSDAMASNDASLQHLLLLVSLSKKESHYSLVEVILSPSGPRIGMVRPVTSYRSRFTPASSDLSIRPRLHLPRPALVAFVVFDKAVVIASIACPPESPDAQLQEDSHIIPPTYEDVLSLSDNNVAGIVGSGFEEPYAAENNPEDARSIRHKTKNPSAVFLVRGTGILRLTTTDIDRFASDKPPKVDAKSKLEQAVFFGNKQDTPLSFANQRGIQFSNSEMAEAALQLSHEILSSSLLHISTVPASLEDNLRSRTAALERLMYHLRAMKVQLDRRTRWVLLSHAEKMAASTVLWKRHESFTHDRPANSKKDLMSEIVEFIHQSEKKVPNRNVGEVDRVRHWFIHDVANLHIFVAWAYEVIKYMYKDHILDDVHITRLIHEAVQVNLISLNAALEYRTDKLAFYGLQNEDLEFGILRSDYEDLPEFWTSSSFITNNLKRLLELCHQWLDQYSPPKEGPKQPDPQLIEKIKTEVGPLTDCYLLALLEQSRWSSARQDEKSGQWAQECAKLYATDKYDKILSLLRLGKWDESVAIAEKHRSWRALAVSLIEQVHGLRKEIELVASSSDIASLSAKADLKESQIGKYFDKYGEPFAFPTYDILLENGSVRSVLDFPYDRHGYKTRFLRKRPELARISWINDILEEKDAGHAAETLLDLGLTREQQVWCKKIELSMAKLALLAEAEQPPKPSLFGPSRRADGSVRINDEEKKEEQLDKVDRELSIIKIQNDLFRHIYPTIRTAVDDTAALQLVMESHCLNIPRKQKTLTHIFENGLKRLIQHEALDPWTLIDLLTLIAIKPETAADTQDPFYLALQVAKCGLNGEDLKLADRLIWRRCFIRDDWLKLNDTQLKDDTQVEEMLGETTLFSALLSCYHGQTVEDPFQPLRPSEALGVFVDSLDRRFNDMDKSFRDKLVEAMKWEDSVLLKYIEKARLEKWTREAAENAQAIVVDLVDEETKAGAAANGDVRGFDEDINPRQLNGKANGQHQ</sequence>
<dbReference type="EMBL" id="ML119061">
    <property type="protein sequence ID" value="ROT35658.1"/>
    <property type="molecule type" value="Genomic_DNA"/>
</dbReference>
<evidence type="ECO:0000256" key="3">
    <source>
        <dbReference type="ARBA" id="ARBA00022448"/>
    </source>
</evidence>
<evidence type="ECO:0008006" key="13">
    <source>
        <dbReference type="Google" id="ProtNLM"/>
    </source>
</evidence>
<dbReference type="OrthoDB" id="103454at2759"/>
<evidence type="ECO:0000256" key="5">
    <source>
        <dbReference type="ARBA" id="ARBA00022927"/>
    </source>
</evidence>
<dbReference type="STRING" id="1314773.A0A3N2PMB7"/>
<comment type="subcellular location">
    <subcellularLocation>
        <location evidence="1">Nucleus envelope</location>
    </subcellularLocation>
</comment>
<gene>
    <name evidence="11" type="ORF">SODALDRAFT_329024</name>
</gene>
<dbReference type="Proteomes" id="UP000272025">
    <property type="component" value="Unassembled WGS sequence"/>
</dbReference>
<evidence type="ECO:0000259" key="9">
    <source>
        <dbReference type="Pfam" id="PF03177"/>
    </source>
</evidence>
<reference evidence="11 12" key="1">
    <citation type="journal article" date="2018" name="Mol. Ecol.">
        <title>The obligate alkalophilic soda-lake fungus Sodiomyces alkalinus has shifted to a protein diet.</title>
        <authorList>
            <person name="Grum-Grzhimaylo A.A."/>
            <person name="Falkoski D.L."/>
            <person name="van den Heuvel J."/>
            <person name="Valero-Jimenez C.A."/>
            <person name="Min B."/>
            <person name="Choi I.G."/>
            <person name="Lipzen A."/>
            <person name="Daum C.G."/>
            <person name="Aanen D.K."/>
            <person name="Tsang A."/>
            <person name="Henrissat B."/>
            <person name="Bilanenko E.N."/>
            <person name="de Vries R.P."/>
            <person name="van Kan J.A.L."/>
            <person name="Grigoriev I.V."/>
            <person name="Debets A.J.M."/>
        </authorList>
    </citation>
    <scope>NUCLEOTIDE SEQUENCE [LARGE SCALE GENOMIC DNA]</scope>
    <source>
        <strain evidence="11 12">F11</strain>
    </source>
</reference>
<organism evidence="11 12">
    <name type="scientific">Sodiomyces alkalinus (strain CBS 110278 / VKM F-3762 / F11)</name>
    <name type="common">Alkaliphilic filamentous fungus</name>
    <dbReference type="NCBI Taxonomy" id="1314773"/>
    <lineage>
        <taxon>Eukaryota</taxon>
        <taxon>Fungi</taxon>
        <taxon>Dikarya</taxon>
        <taxon>Ascomycota</taxon>
        <taxon>Pezizomycotina</taxon>
        <taxon>Sordariomycetes</taxon>
        <taxon>Hypocreomycetidae</taxon>
        <taxon>Glomerellales</taxon>
        <taxon>Plectosphaerellaceae</taxon>
        <taxon>Sodiomyces</taxon>
    </lineage>
</organism>
<evidence type="ECO:0000256" key="8">
    <source>
        <dbReference type="SAM" id="MobiDB-lite"/>
    </source>
</evidence>
<dbReference type="Pfam" id="PF08801">
    <property type="entry name" value="Nucleoporin_N"/>
    <property type="match status" value="1"/>
</dbReference>